<evidence type="ECO:0000256" key="2">
    <source>
        <dbReference type="ARBA" id="ARBA00009694"/>
    </source>
</evidence>
<sequence length="123" mass="13328">MKLFVVLGSLNAFLAVALGAFGAHGLKSKVSVEMLTVWQTGVQYHMFHALGLILLGILIHLLPQIGQLRLSGWLLFSGIILFSGSLYVMVLSGVRVLGMVTPIGGMTFLLGWLLIAFFVSRNL</sequence>
<dbReference type="GO" id="GO:0005886">
    <property type="term" value="C:plasma membrane"/>
    <property type="evidence" value="ECO:0007669"/>
    <property type="project" value="TreeGrafter"/>
</dbReference>
<dbReference type="STRING" id="37625.SAMN05660420_03096"/>
<dbReference type="RefSeq" id="WP_092350475.1">
    <property type="nucleotide sequence ID" value="NZ_FNQN01000011.1"/>
</dbReference>
<dbReference type="InterPro" id="IPR006696">
    <property type="entry name" value="DUF423"/>
</dbReference>
<evidence type="ECO:0000256" key="1">
    <source>
        <dbReference type="ARBA" id="ARBA00004141"/>
    </source>
</evidence>
<feature type="transmembrane region" description="Helical" evidence="6">
    <location>
        <begin position="96"/>
        <end position="119"/>
    </location>
</feature>
<dbReference type="Pfam" id="PF04241">
    <property type="entry name" value="DUF423"/>
    <property type="match status" value="1"/>
</dbReference>
<keyword evidence="8" id="KW-1185">Reference proteome</keyword>
<feature type="transmembrane region" description="Helical" evidence="6">
    <location>
        <begin position="70"/>
        <end position="90"/>
    </location>
</feature>
<dbReference type="Proteomes" id="UP000199409">
    <property type="component" value="Unassembled WGS sequence"/>
</dbReference>
<gene>
    <name evidence="7" type="ORF">SAMN05660420_03096</name>
</gene>
<feature type="transmembrane region" description="Helical" evidence="6">
    <location>
        <begin position="43"/>
        <end position="63"/>
    </location>
</feature>
<proteinExistence type="inferred from homology"/>
<dbReference type="PANTHER" id="PTHR43461">
    <property type="entry name" value="TRANSMEMBRANE PROTEIN 256"/>
    <property type="match status" value="1"/>
</dbReference>
<accession>A0A1H4DSJ3</accession>
<keyword evidence="5 6" id="KW-0472">Membrane</keyword>
<evidence type="ECO:0000256" key="3">
    <source>
        <dbReference type="ARBA" id="ARBA00022692"/>
    </source>
</evidence>
<evidence type="ECO:0000256" key="5">
    <source>
        <dbReference type="ARBA" id="ARBA00023136"/>
    </source>
</evidence>
<evidence type="ECO:0000256" key="6">
    <source>
        <dbReference type="SAM" id="Phobius"/>
    </source>
</evidence>
<evidence type="ECO:0000256" key="4">
    <source>
        <dbReference type="ARBA" id="ARBA00022989"/>
    </source>
</evidence>
<dbReference type="AlphaFoldDB" id="A0A1H4DSJ3"/>
<evidence type="ECO:0000313" key="7">
    <source>
        <dbReference type="EMBL" id="SEA75743.1"/>
    </source>
</evidence>
<keyword evidence="3 6" id="KW-0812">Transmembrane</keyword>
<dbReference type="PANTHER" id="PTHR43461:SF1">
    <property type="entry name" value="TRANSMEMBRANE PROTEIN 256"/>
    <property type="match status" value="1"/>
</dbReference>
<reference evidence="7 8" key="1">
    <citation type="submission" date="2016-10" db="EMBL/GenBank/DDBJ databases">
        <authorList>
            <person name="de Groot N.N."/>
        </authorList>
    </citation>
    <scope>NUCLEOTIDE SEQUENCE [LARGE SCALE GENOMIC DNA]</scope>
    <source>
        <strain evidence="7 8">DSM 7343</strain>
    </source>
</reference>
<evidence type="ECO:0000313" key="8">
    <source>
        <dbReference type="Proteomes" id="UP000199409"/>
    </source>
</evidence>
<keyword evidence="4 6" id="KW-1133">Transmembrane helix</keyword>
<comment type="subcellular location">
    <subcellularLocation>
        <location evidence="1">Membrane</location>
        <topology evidence="1">Multi-pass membrane protein</topology>
    </subcellularLocation>
</comment>
<comment type="similarity">
    <text evidence="2">Belongs to the UPF0382 family.</text>
</comment>
<protein>
    <submittedName>
        <fullName evidence="7">Uncharacterized membrane protein YgdD, TMEM256/DUF423 family</fullName>
    </submittedName>
</protein>
<dbReference type="OrthoDB" id="9802121at2"/>
<organism evidence="7 8">
    <name type="scientific">Desulfuromusa kysingii</name>
    <dbReference type="NCBI Taxonomy" id="37625"/>
    <lineage>
        <taxon>Bacteria</taxon>
        <taxon>Pseudomonadati</taxon>
        <taxon>Thermodesulfobacteriota</taxon>
        <taxon>Desulfuromonadia</taxon>
        <taxon>Desulfuromonadales</taxon>
        <taxon>Geopsychrobacteraceae</taxon>
        <taxon>Desulfuromusa</taxon>
    </lineage>
</organism>
<name>A0A1H4DSJ3_9BACT</name>
<dbReference type="EMBL" id="FNQN01000011">
    <property type="protein sequence ID" value="SEA75743.1"/>
    <property type="molecule type" value="Genomic_DNA"/>
</dbReference>